<proteinExistence type="predicted"/>
<comment type="caution">
    <text evidence="2">The sequence shown here is derived from an EMBL/GenBank/DDBJ whole genome shotgun (WGS) entry which is preliminary data.</text>
</comment>
<evidence type="ECO:0000313" key="3">
    <source>
        <dbReference type="Proteomes" id="UP000299102"/>
    </source>
</evidence>
<dbReference type="AlphaFoldDB" id="A0A4C1VE75"/>
<evidence type="ECO:0000256" key="1">
    <source>
        <dbReference type="SAM" id="MobiDB-lite"/>
    </source>
</evidence>
<name>A0A4C1VE75_EUMVA</name>
<accession>A0A4C1VE75</accession>
<sequence>MHLPGKEQSALFRPANYLEHNTNRADGEVPPAGWPAAGGCAGRPPGGCRAIEYFLHSFNALKIIPLQETRCDEWRTSSPQSSLELPIFRIRKFASPIDTMGLPGTSSGRDSLVMPVPWGEVTRTDSSSMTPDARTRVPLLKAGQTLFRWTPSGDLGRISDGEERGLMPREGRLRREVMRR</sequence>
<organism evidence="2 3">
    <name type="scientific">Eumeta variegata</name>
    <name type="common">Bagworm moth</name>
    <name type="synonym">Eumeta japonica</name>
    <dbReference type="NCBI Taxonomy" id="151549"/>
    <lineage>
        <taxon>Eukaryota</taxon>
        <taxon>Metazoa</taxon>
        <taxon>Ecdysozoa</taxon>
        <taxon>Arthropoda</taxon>
        <taxon>Hexapoda</taxon>
        <taxon>Insecta</taxon>
        <taxon>Pterygota</taxon>
        <taxon>Neoptera</taxon>
        <taxon>Endopterygota</taxon>
        <taxon>Lepidoptera</taxon>
        <taxon>Glossata</taxon>
        <taxon>Ditrysia</taxon>
        <taxon>Tineoidea</taxon>
        <taxon>Psychidae</taxon>
        <taxon>Oiketicinae</taxon>
        <taxon>Eumeta</taxon>
    </lineage>
</organism>
<evidence type="ECO:0000313" key="2">
    <source>
        <dbReference type="EMBL" id="GBP36909.1"/>
    </source>
</evidence>
<dbReference type="EMBL" id="BGZK01000325">
    <property type="protein sequence ID" value="GBP36909.1"/>
    <property type="molecule type" value="Genomic_DNA"/>
</dbReference>
<keyword evidence="3" id="KW-1185">Reference proteome</keyword>
<gene>
    <name evidence="2" type="ORF">EVAR_23211_1</name>
</gene>
<protein>
    <submittedName>
        <fullName evidence="2">Uncharacterized protein</fullName>
    </submittedName>
</protein>
<dbReference type="Proteomes" id="UP000299102">
    <property type="component" value="Unassembled WGS sequence"/>
</dbReference>
<feature type="region of interest" description="Disordered" evidence="1">
    <location>
        <begin position="158"/>
        <end position="180"/>
    </location>
</feature>
<reference evidence="2 3" key="1">
    <citation type="journal article" date="2019" name="Commun. Biol.">
        <title>The bagworm genome reveals a unique fibroin gene that provides high tensile strength.</title>
        <authorList>
            <person name="Kono N."/>
            <person name="Nakamura H."/>
            <person name="Ohtoshi R."/>
            <person name="Tomita M."/>
            <person name="Numata K."/>
            <person name="Arakawa K."/>
        </authorList>
    </citation>
    <scope>NUCLEOTIDE SEQUENCE [LARGE SCALE GENOMIC DNA]</scope>
</reference>